<dbReference type="NCBIfam" id="TIGR01990">
    <property type="entry name" value="bPGM"/>
    <property type="match status" value="1"/>
</dbReference>
<dbReference type="Proteomes" id="UP000184386">
    <property type="component" value="Unassembled WGS sequence"/>
</dbReference>
<dbReference type="Gene3D" id="1.10.150.240">
    <property type="entry name" value="Putative phosphatase, domain 2"/>
    <property type="match status" value="1"/>
</dbReference>
<dbReference type="PANTHER" id="PTHR43481">
    <property type="entry name" value="FRUCTOSE-1-PHOSPHATE PHOSPHATASE"/>
    <property type="match status" value="1"/>
</dbReference>
<dbReference type="InterPro" id="IPR010972">
    <property type="entry name" value="Beta-PGM"/>
</dbReference>
<sequence>MKEIKGLLFDLDGVIVDTAKYHYLAWKKLADDLDINFTEKDNERLKGVSRMRSFEIILEIGGVTMPEEEKEKNCTKKNDIYLEYIYQLKSDEILPGVRKFLEDARAGGYRLALGSASRNAKLILEKLGITDLFDEIADGTIVSNAKPDPEIFLKGAELLKLPSDSCAVFEDAAAGIEAAHNAGMYAVGIGTEENLPEADIILPGLNNITIEDIVKKLQEVERS</sequence>
<name>A0A1M6TUW8_9FIRM</name>
<feature type="binding site" evidence="4">
    <location>
        <position position="12"/>
    </location>
    <ligand>
        <name>Mg(2+)</name>
        <dbReference type="ChEBI" id="CHEBI:18420"/>
    </ligand>
</feature>
<feature type="active site" description="Proton donor/acceptor" evidence="2">
    <location>
        <position position="12"/>
    </location>
</feature>
<feature type="binding site" evidence="3">
    <location>
        <position position="77"/>
    </location>
    <ligand>
        <name>substrate</name>
    </ligand>
</feature>
<evidence type="ECO:0000256" key="1">
    <source>
        <dbReference type="ARBA" id="ARBA00006171"/>
    </source>
</evidence>
<organism evidence="6 7">
    <name type="scientific">Anaerocolumna jejuensis DSM 15929</name>
    <dbReference type="NCBI Taxonomy" id="1121322"/>
    <lineage>
        <taxon>Bacteria</taxon>
        <taxon>Bacillati</taxon>
        <taxon>Bacillota</taxon>
        <taxon>Clostridia</taxon>
        <taxon>Lachnospirales</taxon>
        <taxon>Lachnospiraceae</taxon>
        <taxon>Anaerocolumna</taxon>
    </lineage>
</organism>
<dbReference type="SUPFAM" id="SSF56784">
    <property type="entry name" value="HAD-like"/>
    <property type="match status" value="1"/>
</dbReference>
<evidence type="ECO:0000256" key="4">
    <source>
        <dbReference type="PIRSR" id="PIRSR610972-3"/>
    </source>
</evidence>
<feature type="site" description="Important for catalytic activity and assists the phosphoryl transfer reaction to Asp8 by balancing charge and orienting the reacting groups" evidence="5">
    <location>
        <position position="146"/>
    </location>
</feature>
<evidence type="ECO:0000256" key="5">
    <source>
        <dbReference type="PIRSR" id="PIRSR610972-4"/>
    </source>
</evidence>
<dbReference type="InterPro" id="IPR006439">
    <property type="entry name" value="HAD-SF_hydro_IA"/>
</dbReference>
<feature type="binding site" evidence="4">
    <location>
        <position position="171"/>
    </location>
    <ligand>
        <name>Mg(2+)</name>
        <dbReference type="ChEBI" id="CHEBI:18420"/>
    </ligand>
</feature>
<feature type="binding site" evidence="3">
    <location>
        <begin position="10"/>
        <end position="12"/>
    </location>
    <ligand>
        <name>substrate</name>
    </ligand>
</feature>
<dbReference type="RefSeq" id="WP_073277117.1">
    <property type="nucleotide sequence ID" value="NZ_FRAC01000014.1"/>
</dbReference>
<evidence type="ECO:0000256" key="2">
    <source>
        <dbReference type="PIRSR" id="PIRSR610972-1"/>
    </source>
</evidence>
<dbReference type="SFLD" id="SFLDG01129">
    <property type="entry name" value="C1.5:_HAD__Beta-PGM__Phosphata"/>
    <property type="match status" value="1"/>
</dbReference>
<dbReference type="GO" id="GO:0005975">
    <property type="term" value="P:carbohydrate metabolic process"/>
    <property type="evidence" value="ECO:0007669"/>
    <property type="project" value="InterPro"/>
</dbReference>
<comment type="similarity">
    <text evidence="1">Belongs to the HAD-like hydrolase superfamily. CbbY/CbbZ/Gph/YieH family.</text>
</comment>
<dbReference type="SFLD" id="SFLDG01135">
    <property type="entry name" value="C1.5.6:_HAD__Beta-PGM__Phospha"/>
    <property type="match status" value="1"/>
</dbReference>
<keyword evidence="4" id="KW-0460">Magnesium</keyword>
<feature type="binding site" evidence="3">
    <location>
        <begin position="45"/>
        <end position="50"/>
    </location>
    <ligand>
        <name>substrate</name>
    </ligand>
</feature>
<feature type="binding site" evidence="3">
    <location>
        <position position="146"/>
    </location>
    <ligand>
        <name>substrate</name>
    </ligand>
</feature>
<dbReference type="PANTHER" id="PTHR43481:SF4">
    <property type="entry name" value="GLYCEROL-1-PHOSPHATE PHOSPHOHYDROLASE 1-RELATED"/>
    <property type="match status" value="1"/>
</dbReference>
<dbReference type="EMBL" id="FRAC01000014">
    <property type="protein sequence ID" value="SHK60825.1"/>
    <property type="molecule type" value="Genomic_DNA"/>
</dbReference>
<reference evidence="6 7" key="1">
    <citation type="submission" date="2016-11" db="EMBL/GenBank/DDBJ databases">
        <authorList>
            <person name="Jaros S."/>
            <person name="Januszkiewicz K."/>
            <person name="Wedrychowicz H."/>
        </authorList>
    </citation>
    <scope>NUCLEOTIDE SEQUENCE [LARGE SCALE GENOMIC DNA]</scope>
    <source>
        <strain evidence="6 7">DSM 15929</strain>
    </source>
</reference>
<evidence type="ECO:0000313" key="6">
    <source>
        <dbReference type="EMBL" id="SHK60825.1"/>
    </source>
</evidence>
<dbReference type="AlphaFoldDB" id="A0A1M6TUW8"/>
<feature type="binding site" evidence="3">
    <location>
        <position position="26"/>
    </location>
    <ligand>
        <name>substrate</name>
    </ligand>
</feature>
<feature type="active site" description="Proton donor/acceptor" evidence="2">
    <location>
        <position position="10"/>
    </location>
</feature>
<proteinExistence type="inferred from homology"/>
<dbReference type="STRING" id="1121322.SAMN02745136_02886"/>
<feature type="binding site" evidence="3">
    <location>
        <begin position="115"/>
        <end position="119"/>
    </location>
    <ligand>
        <name>substrate</name>
    </ligand>
</feature>
<dbReference type="InterPro" id="IPR023214">
    <property type="entry name" value="HAD_sf"/>
</dbReference>
<comment type="cofactor">
    <cofactor evidence="4">
        <name>Mg(2+)</name>
        <dbReference type="ChEBI" id="CHEBI:18420"/>
    </cofactor>
    <text evidence="4">Binds 2 magnesium ions per subunit.</text>
</comment>
<dbReference type="GO" id="GO:0000287">
    <property type="term" value="F:magnesium ion binding"/>
    <property type="evidence" value="ECO:0007669"/>
    <property type="project" value="InterPro"/>
</dbReference>
<feature type="binding site" evidence="4">
    <location>
        <position position="170"/>
    </location>
    <ligand>
        <name>Mg(2+)</name>
        <dbReference type="ChEBI" id="CHEBI:18420"/>
    </ligand>
</feature>
<dbReference type="InterPro" id="IPR023198">
    <property type="entry name" value="PGP-like_dom2"/>
</dbReference>
<accession>A0A1M6TUW8</accession>
<dbReference type="SFLD" id="SFLDS00003">
    <property type="entry name" value="Haloacid_Dehalogenase"/>
    <property type="match status" value="1"/>
</dbReference>
<dbReference type="OrthoDB" id="9807630at2"/>
<feature type="binding site" evidence="3">
    <location>
        <position position="53"/>
    </location>
    <ligand>
        <name>substrate</name>
    </ligand>
</feature>
<gene>
    <name evidence="6" type="ORF">SAMN02745136_02886</name>
</gene>
<dbReference type="GO" id="GO:0008801">
    <property type="term" value="F:beta-phosphoglucomutase activity"/>
    <property type="evidence" value="ECO:0007669"/>
    <property type="project" value="InterPro"/>
</dbReference>
<feature type="binding site" evidence="4">
    <location>
        <position position="10"/>
    </location>
    <ligand>
        <name>Mg(2+)</name>
        <dbReference type="ChEBI" id="CHEBI:18420"/>
    </ligand>
</feature>
<dbReference type="Gene3D" id="3.40.50.1000">
    <property type="entry name" value="HAD superfamily/HAD-like"/>
    <property type="match status" value="1"/>
</dbReference>
<evidence type="ECO:0000256" key="3">
    <source>
        <dbReference type="PIRSR" id="PIRSR610972-2"/>
    </source>
</evidence>
<dbReference type="InterPro" id="IPR051806">
    <property type="entry name" value="HAD-like_SPP"/>
</dbReference>
<dbReference type="Pfam" id="PF00702">
    <property type="entry name" value="Hydrolase"/>
    <property type="match status" value="1"/>
</dbReference>
<keyword evidence="4" id="KW-0479">Metal-binding</keyword>
<dbReference type="GO" id="GO:0050308">
    <property type="term" value="F:sugar-phosphatase activity"/>
    <property type="evidence" value="ECO:0007669"/>
    <property type="project" value="TreeGrafter"/>
</dbReference>
<evidence type="ECO:0000313" key="7">
    <source>
        <dbReference type="Proteomes" id="UP000184386"/>
    </source>
</evidence>
<keyword evidence="7" id="KW-1185">Reference proteome</keyword>
<dbReference type="NCBIfam" id="TIGR02009">
    <property type="entry name" value="PGMB-YQAB-SF"/>
    <property type="match status" value="1"/>
</dbReference>
<protein>
    <submittedName>
        <fullName evidence="6">Beta-phosphoglucomutase</fullName>
    </submittedName>
</protein>
<dbReference type="CDD" id="cd02598">
    <property type="entry name" value="HAD_BPGM"/>
    <property type="match status" value="1"/>
</dbReference>
<feature type="site" description="Important for catalytic activity and assists the phosphoryl transfer reaction to Asp8 by balancing charge and orienting the reacting groups" evidence="5">
    <location>
        <position position="115"/>
    </location>
</feature>
<dbReference type="NCBIfam" id="TIGR01509">
    <property type="entry name" value="HAD-SF-IA-v3"/>
    <property type="match status" value="1"/>
</dbReference>
<dbReference type="InterPro" id="IPR010976">
    <property type="entry name" value="B-phosphoglucomutase_hydrolase"/>
</dbReference>
<dbReference type="InterPro" id="IPR036412">
    <property type="entry name" value="HAD-like_sf"/>
</dbReference>